<accession>A0AAE7NYD7</accession>
<dbReference type="RefSeq" id="WP_092219858.1">
    <property type="nucleotide sequence ID" value="NZ_FPBQ01000046.1"/>
</dbReference>
<proteinExistence type="predicted"/>
<dbReference type="EMBL" id="CP030050">
    <property type="protein sequence ID" value="QOZ71718.1"/>
    <property type="molecule type" value="Genomic_DNA"/>
</dbReference>
<name>A0AAE7NYD7_9BRAD</name>
<dbReference type="Proteomes" id="UP000594015">
    <property type="component" value="Chromosome"/>
</dbReference>
<dbReference type="KEGG" id="barh:WN72_39565"/>
<organism evidence="1 2">
    <name type="scientific">Bradyrhizobium arachidis</name>
    <dbReference type="NCBI Taxonomy" id="858423"/>
    <lineage>
        <taxon>Bacteria</taxon>
        <taxon>Pseudomonadati</taxon>
        <taxon>Pseudomonadota</taxon>
        <taxon>Alphaproteobacteria</taxon>
        <taxon>Hyphomicrobiales</taxon>
        <taxon>Nitrobacteraceae</taxon>
        <taxon>Bradyrhizobium</taxon>
    </lineage>
</organism>
<evidence type="ECO:0000313" key="1">
    <source>
        <dbReference type="EMBL" id="QOZ71718.1"/>
    </source>
</evidence>
<evidence type="ECO:0000313" key="2">
    <source>
        <dbReference type="Proteomes" id="UP000594015"/>
    </source>
</evidence>
<protein>
    <submittedName>
        <fullName evidence="1">Uncharacterized protein</fullName>
    </submittedName>
</protein>
<sequence length="86" mass="9891">MSDRRGAGRQSFFQTSACDLFWALLGRVRIFQLMEDDATRYLRQATACLDEAQKANGAADKEAWLKLAEEWMAMAQKAQRQTSYEH</sequence>
<reference evidence="1 2" key="1">
    <citation type="submission" date="2018-06" db="EMBL/GenBank/DDBJ databases">
        <title>Comparative genomics of Bradyrhizobium nodulating Arachidis hypogaea.</title>
        <authorList>
            <person name="Li Y."/>
        </authorList>
    </citation>
    <scope>NUCLEOTIDE SEQUENCE [LARGE SCALE GENOMIC DNA]</scope>
    <source>
        <strain evidence="1 2">CCBAU 051107</strain>
    </source>
</reference>
<dbReference type="AlphaFoldDB" id="A0AAE7NYD7"/>
<gene>
    <name evidence="1" type="ORF">WN72_39565</name>
</gene>